<dbReference type="PANTHER" id="PTHR30486:SF6">
    <property type="entry name" value="TYPE IV PILUS RETRACTATION ATPASE PILT"/>
    <property type="match status" value="1"/>
</dbReference>
<evidence type="ECO:0000313" key="3">
    <source>
        <dbReference type="EMBL" id="RVT56996.1"/>
    </source>
</evidence>
<dbReference type="InterPro" id="IPR001482">
    <property type="entry name" value="T2SS/T4SS_dom"/>
</dbReference>
<dbReference type="SUPFAM" id="SSF52540">
    <property type="entry name" value="P-loop containing nucleoside triphosphate hydrolases"/>
    <property type="match status" value="1"/>
</dbReference>
<dbReference type="GO" id="GO:0016887">
    <property type="term" value="F:ATP hydrolysis activity"/>
    <property type="evidence" value="ECO:0007669"/>
    <property type="project" value="InterPro"/>
</dbReference>
<proteinExistence type="inferred from homology"/>
<dbReference type="InterPro" id="IPR050921">
    <property type="entry name" value="T4SS_GSP_E_ATPase"/>
</dbReference>
<dbReference type="Gene3D" id="3.40.50.300">
    <property type="entry name" value="P-loop containing nucleotide triphosphate hydrolases"/>
    <property type="match status" value="1"/>
</dbReference>
<organism evidence="3 4">
    <name type="scientific">Niallia taxi</name>
    <dbReference type="NCBI Taxonomy" id="2499688"/>
    <lineage>
        <taxon>Bacteria</taxon>
        <taxon>Bacillati</taxon>
        <taxon>Bacillota</taxon>
        <taxon>Bacilli</taxon>
        <taxon>Bacillales</taxon>
        <taxon>Bacillaceae</taxon>
        <taxon>Niallia</taxon>
    </lineage>
</organism>
<accession>A0A3S2UCF4</accession>
<gene>
    <name evidence="3" type="ORF">EM808_25665</name>
</gene>
<evidence type="ECO:0000256" key="1">
    <source>
        <dbReference type="ARBA" id="ARBA00006611"/>
    </source>
</evidence>
<comment type="similarity">
    <text evidence="1">Belongs to the GSP E family.</text>
</comment>
<comment type="caution">
    <text evidence="3">The sequence shown here is derived from an EMBL/GenBank/DDBJ whole genome shotgun (WGS) entry which is preliminary data.</text>
</comment>
<dbReference type="InterPro" id="IPR027417">
    <property type="entry name" value="P-loop_NTPase"/>
</dbReference>
<dbReference type="Gene3D" id="3.30.450.380">
    <property type="match status" value="1"/>
</dbReference>
<evidence type="ECO:0000313" key="4">
    <source>
        <dbReference type="Proteomes" id="UP000288024"/>
    </source>
</evidence>
<reference evidence="3 4" key="1">
    <citation type="submission" date="2019-01" db="EMBL/GenBank/DDBJ databases">
        <title>Bacillus sp. M5HDSG1-1, whole genome shotgun sequence.</title>
        <authorList>
            <person name="Tuo L."/>
        </authorList>
    </citation>
    <scope>NUCLEOTIDE SEQUENCE [LARGE SCALE GENOMIC DNA]</scope>
    <source>
        <strain evidence="3 4">M5HDSG1-1</strain>
    </source>
</reference>
<dbReference type="PANTHER" id="PTHR30486">
    <property type="entry name" value="TWITCHING MOTILITY PROTEIN PILT"/>
    <property type="match status" value="1"/>
</dbReference>
<dbReference type="Pfam" id="PF00437">
    <property type="entry name" value="T2SSE"/>
    <property type="match status" value="1"/>
</dbReference>
<dbReference type="EMBL" id="RZTZ01000020">
    <property type="protein sequence ID" value="RVT56996.1"/>
    <property type="molecule type" value="Genomic_DNA"/>
</dbReference>
<dbReference type="PROSITE" id="PS00675">
    <property type="entry name" value="SIGMA54_INTERACT_1"/>
    <property type="match status" value="1"/>
</dbReference>
<evidence type="ECO:0000259" key="2">
    <source>
        <dbReference type="Pfam" id="PF00437"/>
    </source>
</evidence>
<dbReference type="InterPro" id="IPR025662">
    <property type="entry name" value="Sigma_54_int_dom_ATP-bd_1"/>
</dbReference>
<name>A0A3S2UCF4_9BACI</name>
<dbReference type="CDD" id="cd01130">
    <property type="entry name" value="VirB11-like_ATPase"/>
    <property type="match status" value="1"/>
</dbReference>
<dbReference type="AlphaFoldDB" id="A0A3S2UCF4"/>
<protein>
    <submittedName>
        <fullName evidence="3">CpaF family protein</fullName>
    </submittedName>
</protein>
<keyword evidence="4" id="KW-1185">Reference proteome</keyword>
<dbReference type="Proteomes" id="UP000288024">
    <property type="component" value="Unassembled WGS sequence"/>
</dbReference>
<feature type="domain" description="Bacterial type II secretion system protein E" evidence="2">
    <location>
        <begin position="164"/>
        <end position="330"/>
    </location>
</feature>
<sequence length="430" mass="49277">MGGDRLIENRLKVKTPWIKPEILKNIQESLIQSHAELIVRGLLDPAARDELKQVVMKEHPYEVRGNEDIVEYIVQETVGTGIIEEIIRDETVTDIGYNGTDLIIETNDKKMKYTGNREITEEYIIRIIQKFANANGKDFTPKNPILDGKFGNIRINAVHGQISTAGTTMSLRVVRPQLALREDNFVDFAPEFMYAVFESVIKLRTNIVISGETGTGKTEFQKLLASFIDFKHKIVLIEDTPETFLKEMFPDKDILSWLTSADITITDLVKAALRNNPRWILVSETRGQEAYEMIQAVLSGHHIVTSLHAINARAIPKRLINMAKMGYTVSEEALEGDIRRYFDFGVHIKRVEYQNQIIRYLDEVVEFSEDKDQTIFQQQFKDGYFTCKTGSISNELKDLLSEKGIKLEFPENQTFTRPVSFLKQTKNIDH</sequence>